<organism evidence="1 2">
    <name type="scientific">Trichonephila inaurata madagascariensis</name>
    <dbReference type="NCBI Taxonomy" id="2747483"/>
    <lineage>
        <taxon>Eukaryota</taxon>
        <taxon>Metazoa</taxon>
        <taxon>Ecdysozoa</taxon>
        <taxon>Arthropoda</taxon>
        <taxon>Chelicerata</taxon>
        <taxon>Arachnida</taxon>
        <taxon>Araneae</taxon>
        <taxon>Araneomorphae</taxon>
        <taxon>Entelegynae</taxon>
        <taxon>Araneoidea</taxon>
        <taxon>Nephilidae</taxon>
        <taxon>Trichonephila</taxon>
        <taxon>Trichonephila inaurata</taxon>
    </lineage>
</organism>
<name>A0A8X7BQX8_9ARAC</name>
<protein>
    <submittedName>
        <fullName evidence="1">Uncharacterized protein</fullName>
    </submittedName>
</protein>
<gene>
    <name evidence="1" type="primary">EVAR_6473_1</name>
    <name evidence="1" type="ORF">TNIN_244061</name>
</gene>
<dbReference type="Proteomes" id="UP000886998">
    <property type="component" value="Unassembled WGS sequence"/>
</dbReference>
<keyword evidence="2" id="KW-1185">Reference proteome</keyword>
<accession>A0A8X7BQX8</accession>
<reference evidence="1" key="1">
    <citation type="submission" date="2020-08" db="EMBL/GenBank/DDBJ databases">
        <title>Multicomponent nature underlies the extraordinary mechanical properties of spider dragline silk.</title>
        <authorList>
            <person name="Kono N."/>
            <person name="Nakamura H."/>
            <person name="Mori M."/>
            <person name="Yoshida Y."/>
            <person name="Ohtoshi R."/>
            <person name="Malay A.D."/>
            <person name="Moran D.A.P."/>
            <person name="Tomita M."/>
            <person name="Numata K."/>
            <person name="Arakawa K."/>
        </authorList>
    </citation>
    <scope>NUCLEOTIDE SEQUENCE</scope>
</reference>
<evidence type="ECO:0000313" key="1">
    <source>
        <dbReference type="EMBL" id="GFY41431.1"/>
    </source>
</evidence>
<dbReference type="AlphaFoldDB" id="A0A8X7BQX8"/>
<dbReference type="EMBL" id="BMAV01002493">
    <property type="protein sequence ID" value="GFY41431.1"/>
    <property type="molecule type" value="Genomic_DNA"/>
</dbReference>
<evidence type="ECO:0000313" key="2">
    <source>
        <dbReference type="Proteomes" id="UP000886998"/>
    </source>
</evidence>
<comment type="caution">
    <text evidence="1">The sequence shown here is derived from an EMBL/GenBank/DDBJ whole genome shotgun (WGS) entry which is preliminary data.</text>
</comment>
<sequence>MPKCKCSFNVSLQEKYPFIKQINTSSDVRCEKCRTEFSVSYNGGGDIEQHLKSDKHKNADRVATSYSSSLNFFKKLDAPTLKDLDILTAEGIWAYHTTQENHSFRPNDCASKFI</sequence>
<proteinExistence type="predicted"/>
<dbReference type="OrthoDB" id="6426919at2759"/>